<dbReference type="BioCyc" id="AURANTIMONAS:SI859A1_02960-MONOMER"/>
<reference evidence="5 6" key="1">
    <citation type="journal article" date="2008" name="Appl. Environ. Microbiol.">
        <title>Genomic insights into Mn(II) oxidation by the marine alphaproteobacterium Aurantimonas sp. strain SI85-9A1.</title>
        <authorList>
            <person name="Dick G.J."/>
            <person name="Podell S."/>
            <person name="Johnson H.A."/>
            <person name="Rivera-Espinoza Y."/>
            <person name="Bernier-Latmani R."/>
            <person name="McCarthy J.K."/>
            <person name="Torpey J.W."/>
            <person name="Clement B.G."/>
            <person name="Gaasterland T."/>
            <person name="Tebo B.M."/>
        </authorList>
    </citation>
    <scope>NUCLEOTIDE SEQUENCE [LARGE SCALE GENOMIC DNA]</scope>
    <source>
        <strain evidence="5 6">SI85-9A1</strain>
    </source>
</reference>
<evidence type="ECO:0000313" key="5">
    <source>
        <dbReference type="EMBL" id="EAS49358.1"/>
    </source>
</evidence>
<dbReference type="AlphaFoldDB" id="Q1YG67"/>
<dbReference type="HOGENOM" id="CLU_075053_0_0_5"/>
<sequence length="321" mass="35854">MSCIRPMICSDPAGRSRDITIPWRNHLTQWAARLAGKPFACHAEGVGHAEWGRGPGAVVLNTDGMEGCILATDAHRKLITRLDMIADLNDEDRAALSALPIAVRDVAADTDIVSEGETVSQCCILIEGFTYRYRNIRDGRRQIIAFNVPGDIPDLHSLHIRRMDHSFAATTPSRVGFVSHKAVWNLCRERPNVAAALWLETLIDGAIFREWIVGLGRLSGKSRTAHLLCELAVRLRAVQLAPDLVYHLPLTQHELADALGLTVVTVNRVLQELKAENLIERERSRMTIKDWSAFARVGDFDPKYLHFRQQVYMAPGSPKEN</sequence>
<dbReference type="Proteomes" id="UP000000321">
    <property type="component" value="Unassembled WGS sequence"/>
</dbReference>
<dbReference type="InterPro" id="IPR018490">
    <property type="entry name" value="cNMP-bd_dom_sf"/>
</dbReference>
<dbReference type="InterPro" id="IPR012318">
    <property type="entry name" value="HTH_CRP"/>
</dbReference>
<dbReference type="Pfam" id="PF00027">
    <property type="entry name" value="cNMP_binding"/>
    <property type="match status" value="1"/>
</dbReference>
<dbReference type="CDD" id="cd00038">
    <property type="entry name" value="CAP_ED"/>
    <property type="match status" value="1"/>
</dbReference>
<dbReference type="CDD" id="cd00092">
    <property type="entry name" value="HTH_CRP"/>
    <property type="match status" value="1"/>
</dbReference>
<keyword evidence="3" id="KW-0804">Transcription</keyword>
<dbReference type="SUPFAM" id="SSF51206">
    <property type="entry name" value="cAMP-binding domain-like"/>
    <property type="match status" value="1"/>
</dbReference>
<accession>Q1YG67</accession>
<evidence type="ECO:0000256" key="2">
    <source>
        <dbReference type="ARBA" id="ARBA00023125"/>
    </source>
</evidence>
<dbReference type="Pfam" id="PF13545">
    <property type="entry name" value="HTH_Crp_2"/>
    <property type="match status" value="1"/>
</dbReference>
<dbReference type="SMART" id="SM00419">
    <property type="entry name" value="HTH_CRP"/>
    <property type="match status" value="1"/>
</dbReference>
<evidence type="ECO:0000313" key="6">
    <source>
        <dbReference type="Proteomes" id="UP000000321"/>
    </source>
</evidence>
<dbReference type="Gene3D" id="1.10.10.10">
    <property type="entry name" value="Winged helix-like DNA-binding domain superfamily/Winged helix DNA-binding domain"/>
    <property type="match status" value="1"/>
</dbReference>
<organism evidence="5 6">
    <name type="scientific">Aurantimonas manganoxydans (strain ATCC BAA-1229 / DSM 21871 / SI85-9A1)</name>
    <dbReference type="NCBI Taxonomy" id="287752"/>
    <lineage>
        <taxon>Bacteria</taxon>
        <taxon>Pseudomonadati</taxon>
        <taxon>Pseudomonadota</taxon>
        <taxon>Alphaproteobacteria</taxon>
        <taxon>Hyphomicrobiales</taxon>
        <taxon>Aurantimonadaceae</taxon>
        <taxon>Aurantimonas</taxon>
    </lineage>
</organism>
<evidence type="ECO:0000259" key="4">
    <source>
        <dbReference type="PROSITE" id="PS51063"/>
    </source>
</evidence>
<dbReference type="SUPFAM" id="SSF46785">
    <property type="entry name" value="Winged helix' DNA-binding domain"/>
    <property type="match status" value="1"/>
</dbReference>
<dbReference type="EMBL" id="AAPJ01000005">
    <property type="protein sequence ID" value="EAS49358.1"/>
    <property type="molecule type" value="Genomic_DNA"/>
</dbReference>
<dbReference type="InterPro" id="IPR036388">
    <property type="entry name" value="WH-like_DNA-bd_sf"/>
</dbReference>
<gene>
    <name evidence="5" type="ORF">SI859A1_02960</name>
</gene>
<keyword evidence="1" id="KW-0805">Transcription regulation</keyword>
<dbReference type="PRINTS" id="PR00034">
    <property type="entry name" value="HTHCRP"/>
</dbReference>
<dbReference type="InterPro" id="IPR014710">
    <property type="entry name" value="RmlC-like_jellyroll"/>
</dbReference>
<evidence type="ECO:0000256" key="1">
    <source>
        <dbReference type="ARBA" id="ARBA00023015"/>
    </source>
</evidence>
<dbReference type="Gene3D" id="2.60.120.10">
    <property type="entry name" value="Jelly Rolls"/>
    <property type="match status" value="1"/>
</dbReference>
<feature type="domain" description="HTH crp-type" evidence="4">
    <location>
        <begin position="218"/>
        <end position="292"/>
    </location>
</feature>
<keyword evidence="6" id="KW-1185">Reference proteome</keyword>
<keyword evidence="2" id="KW-0238">DNA-binding</keyword>
<dbReference type="GO" id="GO:0006355">
    <property type="term" value="P:regulation of DNA-templated transcription"/>
    <property type="evidence" value="ECO:0007669"/>
    <property type="project" value="InterPro"/>
</dbReference>
<comment type="caution">
    <text evidence="5">The sequence shown here is derived from an EMBL/GenBank/DDBJ whole genome shotgun (WGS) entry which is preliminary data.</text>
</comment>
<evidence type="ECO:0000256" key="3">
    <source>
        <dbReference type="ARBA" id="ARBA00023163"/>
    </source>
</evidence>
<proteinExistence type="predicted"/>
<protein>
    <submittedName>
        <fullName evidence="5">Possible transcriptional regulatory protein</fullName>
    </submittedName>
</protein>
<dbReference type="GO" id="GO:0003677">
    <property type="term" value="F:DNA binding"/>
    <property type="evidence" value="ECO:0007669"/>
    <property type="project" value="UniProtKB-KW"/>
</dbReference>
<dbReference type="PROSITE" id="PS51063">
    <property type="entry name" value="HTH_CRP_2"/>
    <property type="match status" value="1"/>
</dbReference>
<dbReference type="InterPro" id="IPR036390">
    <property type="entry name" value="WH_DNA-bd_sf"/>
</dbReference>
<name>Q1YG67_AURMS</name>
<dbReference type="InterPro" id="IPR000595">
    <property type="entry name" value="cNMP-bd_dom"/>
</dbReference>